<dbReference type="InterPro" id="IPR007704">
    <property type="entry name" value="PIG-M"/>
</dbReference>
<dbReference type="AlphaFoldDB" id="C7YIZ4"/>
<dbReference type="GO" id="GO:0051751">
    <property type="term" value="F:alpha-1,4-mannosyltransferase activity"/>
    <property type="evidence" value="ECO:0007669"/>
    <property type="project" value="InterPro"/>
</dbReference>
<evidence type="ECO:0000256" key="11">
    <source>
        <dbReference type="ARBA" id="ARBA00023136"/>
    </source>
</evidence>
<dbReference type="PANTHER" id="PTHR12886">
    <property type="entry name" value="PIG-M MANNOSYLTRANSFERASE"/>
    <property type="match status" value="1"/>
</dbReference>
<dbReference type="EMBL" id="GG698896">
    <property type="protein sequence ID" value="EEU48893.1"/>
    <property type="molecule type" value="Genomic_DNA"/>
</dbReference>
<evidence type="ECO:0000256" key="5">
    <source>
        <dbReference type="ARBA" id="ARBA00022502"/>
    </source>
</evidence>
<keyword evidence="5 13" id="KW-0337">GPI-anchor biosynthesis</keyword>
<evidence type="ECO:0000256" key="6">
    <source>
        <dbReference type="ARBA" id="ARBA00022676"/>
    </source>
</evidence>
<evidence type="ECO:0000256" key="9">
    <source>
        <dbReference type="ARBA" id="ARBA00022824"/>
    </source>
</evidence>
<dbReference type="PANTHER" id="PTHR12886:SF0">
    <property type="entry name" value="GPI MANNOSYLTRANSFERASE 1"/>
    <property type="match status" value="1"/>
</dbReference>
<feature type="transmembrane region" description="Helical" evidence="13">
    <location>
        <begin position="84"/>
        <end position="105"/>
    </location>
</feature>
<feature type="transmembrane region" description="Helical" evidence="13">
    <location>
        <begin position="352"/>
        <end position="370"/>
    </location>
</feature>
<dbReference type="OrthoDB" id="1741594at2759"/>
<protein>
    <recommendedName>
        <fullName evidence="4 13">GPI mannosyltransferase 1</fullName>
        <ecNumber evidence="13">2.4.1.-</ecNumber>
    </recommendedName>
    <alternativeName>
        <fullName evidence="13">GPI mannosyltransferase I</fullName>
    </alternativeName>
</protein>
<dbReference type="GO" id="GO:1990529">
    <property type="term" value="C:glycosylphosphatidylinositol-mannosyltransferase I complex"/>
    <property type="evidence" value="ECO:0007669"/>
    <property type="project" value="TreeGrafter"/>
</dbReference>
<gene>
    <name evidence="14" type="ORF">NECHADRAFT_65925</name>
</gene>
<evidence type="ECO:0000313" key="15">
    <source>
        <dbReference type="Proteomes" id="UP000005206"/>
    </source>
</evidence>
<sequence>MPSITPLLRTTPLFFISLLLRLILLFYGLYQDAHSALKYTDIDYLVFTDASRFLASGSSPYDRDTYRYTPLLAWLLLPTVRFSAFGKLVFAAADLLAGWLMLRVLRRRGMDEATAGGFAALWLWNPMVATISTRGSSEGLLGVLTMSLLWAVERRKISLAAVILGLSVHFKIYPFIYAPAIIWWMDDERLGKPTKATSKPSFLVDTLTKFCSPERAKLALISFATFMGFNLLMYSIYGTPFLVHTYFHHVSRIDHRHNFSPYNVLLYLTSATPADATPSIRIESLAFLPQLLLSCVLIPLALAKRDLATSMMAQTFAFVTFNKVCTSQYFLWYMVFLPLYLPNSSFLRNPKLGISALLLWVVSQAAWLQNGYQLEFLGVSTFFPGLWLSSLGFFLVNCWILGIIISDGADVPQSAASSVKAHLE</sequence>
<keyword evidence="8 13" id="KW-0812">Transmembrane</keyword>
<dbReference type="FunCoup" id="C7YIZ4">
    <property type="interactions" value="609"/>
</dbReference>
<dbReference type="EC" id="2.4.1.-" evidence="13"/>
<comment type="function">
    <text evidence="12 13">Mannosyltransferase involved in glycosylphosphatidylinositol-anchor biosynthesis. Transfers the first alpha-1,4-mannose to GlcN-acyl-PI during GPI precursor assembly. Required for cell wall integrity.</text>
</comment>
<dbReference type="Proteomes" id="UP000005206">
    <property type="component" value="Chromosome 1"/>
</dbReference>
<keyword evidence="10 13" id="KW-1133">Transmembrane helix</keyword>
<keyword evidence="15" id="KW-1185">Reference proteome</keyword>
<evidence type="ECO:0000256" key="12">
    <source>
        <dbReference type="ARBA" id="ARBA00025399"/>
    </source>
</evidence>
<organism evidence="14 15">
    <name type="scientific">Fusarium vanettenii (strain ATCC MYA-4622 / CBS 123669 / FGSC 9596 / NRRL 45880 / 77-13-4)</name>
    <name type="common">Fusarium solani subsp. pisi</name>
    <dbReference type="NCBI Taxonomy" id="660122"/>
    <lineage>
        <taxon>Eukaryota</taxon>
        <taxon>Fungi</taxon>
        <taxon>Dikarya</taxon>
        <taxon>Ascomycota</taxon>
        <taxon>Pezizomycotina</taxon>
        <taxon>Sordariomycetes</taxon>
        <taxon>Hypocreomycetidae</taxon>
        <taxon>Hypocreales</taxon>
        <taxon>Nectriaceae</taxon>
        <taxon>Fusarium</taxon>
        <taxon>Fusarium solani species complex</taxon>
        <taxon>Fusarium vanettenii</taxon>
    </lineage>
</organism>
<dbReference type="STRING" id="660122.C7YIZ4"/>
<feature type="transmembrane region" description="Helical" evidence="13">
    <location>
        <begin position="117"/>
        <end position="137"/>
    </location>
</feature>
<evidence type="ECO:0000313" key="14">
    <source>
        <dbReference type="EMBL" id="EEU48893.1"/>
    </source>
</evidence>
<keyword evidence="9 13" id="KW-0256">Endoplasmic reticulum</keyword>
<dbReference type="Pfam" id="PF05007">
    <property type="entry name" value="Mannosyl_trans"/>
    <property type="match status" value="1"/>
</dbReference>
<feature type="transmembrane region" description="Helical" evidence="13">
    <location>
        <begin position="382"/>
        <end position="405"/>
    </location>
</feature>
<evidence type="ECO:0000256" key="13">
    <source>
        <dbReference type="RuleBase" id="RU365064"/>
    </source>
</evidence>
<feature type="transmembrane region" description="Helical" evidence="13">
    <location>
        <begin position="12"/>
        <end position="30"/>
    </location>
</feature>
<evidence type="ECO:0000256" key="3">
    <source>
        <dbReference type="ARBA" id="ARBA00011071"/>
    </source>
</evidence>
<proteinExistence type="inferred from homology"/>
<dbReference type="GO" id="GO:0006506">
    <property type="term" value="P:GPI anchor biosynthetic process"/>
    <property type="evidence" value="ECO:0007669"/>
    <property type="project" value="UniProtKB-UniPathway"/>
</dbReference>
<dbReference type="RefSeq" id="XP_003054606.1">
    <property type="nucleotide sequence ID" value="XM_003054560.1"/>
</dbReference>
<dbReference type="GO" id="GO:0004376">
    <property type="term" value="F:GPI mannosyltransferase activity"/>
    <property type="evidence" value="ECO:0007669"/>
    <property type="project" value="InterPro"/>
</dbReference>
<comment type="pathway">
    <text evidence="2 13">Glycolipid biosynthesis; glycosylphosphatidylinositol-anchor biosynthesis.</text>
</comment>
<dbReference type="VEuPathDB" id="FungiDB:NECHADRAFT_65925"/>
<keyword evidence="7 13" id="KW-0808">Transferase</keyword>
<dbReference type="OMA" id="LINCWIL"/>
<keyword evidence="11 13" id="KW-0472">Membrane</keyword>
<feature type="transmembrane region" description="Helical" evidence="13">
    <location>
        <begin position="218"/>
        <end position="237"/>
    </location>
</feature>
<dbReference type="eggNOG" id="KOG3893">
    <property type="taxonomic scope" value="Eukaryota"/>
</dbReference>
<comment type="subcellular location">
    <subcellularLocation>
        <location evidence="1 13">Endoplasmic reticulum membrane</location>
        <topology evidence="1 13">Multi-pass membrane protein</topology>
    </subcellularLocation>
</comment>
<comment type="similarity">
    <text evidence="3 13">Belongs to the PIGM family.</text>
</comment>
<evidence type="ECO:0000256" key="1">
    <source>
        <dbReference type="ARBA" id="ARBA00004477"/>
    </source>
</evidence>
<accession>C7YIZ4</accession>
<evidence type="ECO:0000256" key="7">
    <source>
        <dbReference type="ARBA" id="ARBA00022679"/>
    </source>
</evidence>
<feature type="transmembrane region" description="Helical" evidence="13">
    <location>
        <begin position="157"/>
        <end position="185"/>
    </location>
</feature>
<evidence type="ECO:0000256" key="2">
    <source>
        <dbReference type="ARBA" id="ARBA00004687"/>
    </source>
</evidence>
<dbReference type="InParanoid" id="C7YIZ4"/>
<name>C7YIZ4_FUSV7</name>
<dbReference type="GO" id="GO:0005789">
    <property type="term" value="C:endoplasmic reticulum membrane"/>
    <property type="evidence" value="ECO:0007669"/>
    <property type="project" value="UniProtKB-SubCell"/>
</dbReference>
<feature type="transmembrane region" description="Helical" evidence="13">
    <location>
        <begin position="315"/>
        <end position="340"/>
    </location>
</feature>
<dbReference type="GeneID" id="9663674"/>
<dbReference type="HOGENOM" id="CLU_024220_1_0_1"/>
<keyword evidence="6 13" id="KW-0328">Glycosyltransferase</keyword>
<evidence type="ECO:0000256" key="10">
    <source>
        <dbReference type="ARBA" id="ARBA00022989"/>
    </source>
</evidence>
<reference evidence="14 15" key="1">
    <citation type="journal article" date="2009" name="PLoS Genet.">
        <title>The genome of Nectria haematococca: contribution of supernumerary chromosomes to gene expansion.</title>
        <authorList>
            <person name="Coleman J.J."/>
            <person name="Rounsley S.D."/>
            <person name="Rodriguez-Carres M."/>
            <person name="Kuo A."/>
            <person name="Wasmann C.C."/>
            <person name="Grimwood J."/>
            <person name="Schmutz J."/>
            <person name="Taga M."/>
            <person name="White G.J."/>
            <person name="Zhou S."/>
            <person name="Schwartz D.C."/>
            <person name="Freitag M."/>
            <person name="Ma L.J."/>
            <person name="Danchin E.G."/>
            <person name="Henrissat B."/>
            <person name="Coutinho P.M."/>
            <person name="Nelson D.R."/>
            <person name="Straney D."/>
            <person name="Napoli C.A."/>
            <person name="Barker B.M."/>
            <person name="Gribskov M."/>
            <person name="Rep M."/>
            <person name="Kroken S."/>
            <person name="Molnar I."/>
            <person name="Rensing C."/>
            <person name="Kennell J.C."/>
            <person name="Zamora J."/>
            <person name="Farman M.L."/>
            <person name="Selker E.U."/>
            <person name="Salamov A."/>
            <person name="Shapiro H."/>
            <person name="Pangilinan J."/>
            <person name="Lindquist E."/>
            <person name="Lamers C."/>
            <person name="Grigoriev I.V."/>
            <person name="Geiser D.M."/>
            <person name="Covert S.F."/>
            <person name="Temporini E."/>
            <person name="Vanetten H.D."/>
        </authorList>
    </citation>
    <scope>NUCLEOTIDE SEQUENCE [LARGE SCALE GENOMIC DNA]</scope>
    <source>
        <strain evidence="15">ATCC MYA-4622 / CBS 123669 / FGSC 9596 / NRRL 45880 / 77-13-4</strain>
    </source>
</reference>
<feature type="transmembrane region" description="Helical" evidence="13">
    <location>
        <begin position="285"/>
        <end position="303"/>
    </location>
</feature>
<dbReference type="KEGG" id="nhe:NECHADRAFT_65925"/>
<dbReference type="UniPathway" id="UPA00196"/>
<evidence type="ECO:0000256" key="8">
    <source>
        <dbReference type="ARBA" id="ARBA00022692"/>
    </source>
</evidence>
<evidence type="ECO:0000256" key="4">
    <source>
        <dbReference type="ARBA" id="ARBA00013797"/>
    </source>
</evidence>